<dbReference type="OrthoDB" id="5878835at2"/>
<proteinExistence type="predicted"/>
<feature type="coiled-coil region" evidence="1">
    <location>
        <begin position="93"/>
        <end position="147"/>
    </location>
</feature>
<keyword evidence="1" id="KW-0175">Coiled coil</keyword>
<evidence type="ECO:0000313" key="2">
    <source>
        <dbReference type="EMBL" id="TPG39979.1"/>
    </source>
</evidence>
<dbReference type="Pfam" id="PF06476">
    <property type="entry name" value="DUF1090"/>
    <property type="match status" value="1"/>
</dbReference>
<reference evidence="2 3" key="1">
    <citation type="journal article" date="2019" name="Environ. Microbiol.">
        <title>Species interactions and distinct microbial communities in high Arctic permafrost affected cryosols are associated with the CH4 and CO2 gas fluxes.</title>
        <authorList>
            <person name="Altshuler I."/>
            <person name="Hamel J."/>
            <person name="Turney S."/>
            <person name="Magnuson E."/>
            <person name="Levesque R."/>
            <person name="Greer C."/>
            <person name="Whyte L.G."/>
        </authorList>
    </citation>
    <scope>NUCLEOTIDE SEQUENCE [LARGE SCALE GENOMIC DNA]</scope>
    <source>
        <strain evidence="2 3">42</strain>
    </source>
</reference>
<organism evidence="2 3">
    <name type="scientific">Flavobacterium pectinovorum</name>
    <dbReference type="NCBI Taxonomy" id="29533"/>
    <lineage>
        <taxon>Bacteria</taxon>
        <taxon>Pseudomonadati</taxon>
        <taxon>Bacteroidota</taxon>
        <taxon>Flavobacteriia</taxon>
        <taxon>Flavobacteriales</taxon>
        <taxon>Flavobacteriaceae</taxon>
        <taxon>Flavobacterium</taxon>
    </lineage>
</organism>
<evidence type="ECO:0000313" key="3">
    <source>
        <dbReference type="Proteomes" id="UP000319700"/>
    </source>
</evidence>
<comment type="caution">
    <text evidence="2">The sequence shown here is derived from an EMBL/GenBank/DDBJ whole genome shotgun (WGS) entry which is preliminary data.</text>
</comment>
<dbReference type="AlphaFoldDB" id="A0A502ET17"/>
<dbReference type="RefSeq" id="WP_140507157.1">
    <property type="nucleotide sequence ID" value="NZ_RCZH01000007.1"/>
</dbReference>
<accession>A0A502ET17</accession>
<name>A0A502ET17_9FLAO</name>
<dbReference type="InterPro" id="IPR009468">
    <property type="entry name" value="DUF1090"/>
</dbReference>
<keyword evidence="3" id="KW-1185">Reference proteome</keyword>
<sequence length="151" mass="17117">MRNFLYFRKIYSNLLKIKLITIKTKILSIAFFIVSFVGFAQSNCKDLKGCERKLCELNVKLTAAKKAGNKSQIKGVEDAISQTKKNCTTKTVNSDLDKKVKEKQQKVSEKTADLNKAIKDNESKEKIDKKRKKLDEAKADLNKAVTAQKTK</sequence>
<dbReference type="Proteomes" id="UP000319700">
    <property type="component" value="Unassembled WGS sequence"/>
</dbReference>
<gene>
    <name evidence="2" type="ORF">EAH81_11810</name>
</gene>
<protein>
    <submittedName>
        <fullName evidence="2">DUF1090 family protein</fullName>
    </submittedName>
</protein>
<evidence type="ECO:0000256" key="1">
    <source>
        <dbReference type="SAM" id="Coils"/>
    </source>
</evidence>
<dbReference type="EMBL" id="RCZH01000007">
    <property type="protein sequence ID" value="TPG39979.1"/>
    <property type="molecule type" value="Genomic_DNA"/>
</dbReference>